<keyword evidence="5" id="KW-0413">Isomerase</keyword>
<dbReference type="Pfam" id="PF00085">
    <property type="entry name" value="Thioredoxin"/>
    <property type="match status" value="1"/>
</dbReference>
<evidence type="ECO:0000256" key="3">
    <source>
        <dbReference type="SAM" id="SignalP"/>
    </source>
</evidence>
<dbReference type="GO" id="GO:0034976">
    <property type="term" value="P:response to endoplasmic reticulum stress"/>
    <property type="evidence" value="ECO:0007669"/>
    <property type="project" value="TreeGrafter"/>
</dbReference>
<dbReference type="EMBL" id="CP001950">
    <property type="protein sequence ID" value="ADM12285.1"/>
    <property type="molecule type" value="Genomic_DNA"/>
</dbReference>
<feature type="chain" id="PRO_5003140055" evidence="3">
    <location>
        <begin position="20"/>
        <end position="457"/>
    </location>
</feature>
<dbReference type="SUPFAM" id="SSF52833">
    <property type="entry name" value="Thioredoxin-like"/>
    <property type="match status" value="2"/>
</dbReference>
<dbReference type="GO" id="GO:0005783">
    <property type="term" value="C:endoplasmic reticulum"/>
    <property type="evidence" value="ECO:0007669"/>
    <property type="project" value="TreeGrafter"/>
</dbReference>
<dbReference type="RefSeq" id="XP_003073645.1">
    <property type="nucleotide sequence ID" value="XM_003073599.1"/>
</dbReference>
<evidence type="ECO:0000256" key="1">
    <source>
        <dbReference type="ARBA" id="ARBA00006347"/>
    </source>
</evidence>
<feature type="compositionally biased region" description="Basic and acidic residues" evidence="2">
    <location>
        <begin position="434"/>
        <end position="443"/>
    </location>
</feature>
<dbReference type="AlphaFoldDB" id="E0S929"/>
<protein>
    <submittedName>
        <fullName evidence="5">Protein disulfide isomerase</fullName>
    </submittedName>
</protein>
<dbReference type="GeneID" id="9698477"/>
<dbReference type="VEuPathDB" id="MicrosporidiaDB:Eint_091570"/>
<organism evidence="5 6">
    <name type="scientific">Encephalitozoon intestinalis (strain ATCC 50506)</name>
    <name type="common">Microsporidian parasite</name>
    <name type="synonym">Septata intestinalis</name>
    <dbReference type="NCBI Taxonomy" id="876142"/>
    <lineage>
        <taxon>Eukaryota</taxon>
        <taxon>Fungi</taxon>
        <taxon>Fungi incertae sedis</taxon>
        <taxon>Microsporidia</taxon>
        <taxon>Unikaryonidae</taxon>
        <taxon>Encephalitozoon</taxon>
    </lineage>
</organism>
<dbReference type="Gene3D" id="3.40.30.10">
    <property type="entry name" value="Glutaredoxin"/>
    <property type="match status" value="2"/>
</dbReference>
<feature type="domain" description="Thioredoxin" evidence="4">
    <location>
        <begin position="311"/>
        <end position="415"/>
    </location>
</feature>
<dbReference type="PANTHER" id="PTHR18929">
    <property type="entry name" value="PROTEIN DISULFIDE ISOMERASE"/>
    <property type="match status" value="1"/>
</dbReference>
<evidence type="ECO:0000313" key="6">
    <source>
        <dbReference type="Proteomes" id="UP000002313"/>
    </source>
</evidence>
<reference evidence="5 6" key="2">
    <citation type="journal article" date="2012" name="Proc. Natl. Acad. Sci. U.S.A.">
        <title>Gain and loss of multiple functionally related, horizontally transferred genes in the reduced genomes of two microsporidian parasites.</title>
        <authorList>
            <person name="Pombert J.-F."/>
            <person name="Selman M."/>
            <person name="Burki F."/>
            <person name="Bardell F.T."/>
            <person name="Farinelli L."/>
            <person name="Solter L.F."/>
            <person name="Whitman D.W."/>
            <person name="Weiss L.M."/>
            <person name="Corradi N."/>
            <person name="Keeling P.J."/>
        </authorList>
    </citation>
    <scope>NUCLEOTIDE SEQUENCE [LARGE SCALE GENOMIC DNA]</scope>
    <source>
        <strain evidence="5 6">ATCC 50506</strain>
    </source>
</reference>
<gene>
    <name evidence="5" type="ORF">Eint_091570</name>
</gene>
<dbReference type="OrthoDB" id="427280at2759"/>
<evidence type="ECO:0000256" key="2">
    <source>
        <dbReference type="SAM" id="MobiDB-lite"/>
    </source>
</evidence>
<evidence type="ECO:0000313" key="5">
    <source>
        <dbReference type="EMBL" id="ADM12285.1"/>
    </source>
</evidence>
<reference evidence="5 6" key="1">
    <citation type="journal article" date="2010" name="Nat. Commun.">
        <title>The complete sequence of the smallest known nuclear genome from the microsporidian Encephalitozoon intestinalis.</title>
        <authorList>
            <person name="Corradi N."/>
            <person name="Pombert J.-F."/>
            <person name="Farinelli L."/>
            <person name="Didier E.S."/>
            <person name="Keeling P.J."/>
        </authorList>
    </citation>
    <scope>NUCLEOTIDE SEQUENCE [LARGE SCALE GENOMIC DNA]</scope>
    <source>
        <strain evidence="5 6">ATCC 50506</strain>
    </source>
</reference>
<keyword evidence="3" id="KW-0732">Signal</keyword>
<proteinExistence type="inferred from homology"/>
<accession>E0S929</accession>
<dbReference type="Proteomes" id="UP000002313">
    <property type="component" value="Chromosome IX"/>
</dbReference>
<feature type="region of interest" description="Disordered" evidence="2">
    <location>
        <begin position="428"/>
        <end position="457"/>
    </location>
</feature>
<feature type="signal peptide" evidence="3">
    <location>
        <begin position="1"/>
        <end position="19"/>
    </location>
</feature>
<dbReference type="InterPro" id="IPR013766">
    <property type="entry name" value="Thioredoxin_domain"/>
</dbReference>
<dbReference type="PANTHER" id="PTHR18929:SF240">
    <property type="entry name" value="PROTEIN DISULFIDE-ISOMERASE"/>
    <property type="match status" value="1"/>
</dbReference>
<dbReference type="GO" id="GO:0003756">
    <property type="term" value="F:protein disulfide isomerase activity"/>
    <property type="evidence" value="ECO:0007669"/>
    <property type="project" value="TreeGrafter"/>
</dbReference>
<sequence length="457" mass="50626">MFGIMLGTVFFSGYAMAEAVHMQDSTLLDNLKIVPSPSMIGMVRDMKSIVSYVSEDEKFDGEGIKIKHDGRMFVVSKAEDVEGAVNILKKYPAPTEEVIKTIKSSDGKGIEGNFIIYFLDNSGYKEKLVGSREGLNVFVSTDPALASLLDASIPGIYGYNGRDRLSYKFPFSDKNATKIFSLTNLPIFGFTSAESISLYRSLDGTIFYIFFNPSSSLDVLNGYSGVLDDFRYDVRVILIPSVKDGINLEDYGLTEKDLPGCISISEDGGKYILRNVTKESISEFVKDVLGGKAEAFYKSQEEPKDNGSKNVKVVTRNNSKTYLGDVSKDRLVVFGTERCPHCIRIKPTLEKLGEIVKNNADDKVFIGYCDVDMNDMNDVEIRFVPTILLYKAGENKSIQYSGGERNLLNLITFIRESGSLGVDLSKFAGQEDESEKRKFEAGKEATGSWGEDARAEL</sequence>
<dbReference type="InterPro" id="IPR036249">
    <property type="entry name" value="Thioredoxin-like_sf"/>
</dbReference>
<name>E0S929_ENCIT</name>
<dbReference type="GO" id="GO:0006457">
    <property type="term" value="P:protein folding"/>
    <property type="evidence" value="ECO:0007669"/>
    <property type="project" value="TreeGrafter"/>
</dbReference>
<dbReference type="KEGG" id="ein:Eint_091570"/>
<evidence type="ECO:0000259" key="4">
    <source>
        <dbReference type="Pfam" id="PF00085"/>
    </source>
</evidence>
<keyword evidence="6" id="KW-1185">Reference proteome</keyword>
<dbReference type="HOGENOM" id="CLU_036412_0_0_1"/>
<comment type="similarity">
    <text evidence="1">Belongs to the protein disulfide isomerase family.</text>
</comment>